<organism evidence="1 2">
    <name type="scientific">Ambrosia artemisiifolia</name>
    <name type="common">Common ragweed</name>
    <dbReference type="NCBI Taxonomy" id="4212"/>
    <lineage>
        <taxon>Eukaryota</taxon>
        <taxon>Viridiplantae</taxon>
        <taxon>Streptophyta</taxon>
        <taxon>Embryophyta</taxon>
        <taxon>Tracheophyta</taxon>
        <taxon>Spermatophyta</taxon>
        <taxon>Magnoliopsida</taxon>
        <taxon>eudicotyledons</taxon>
        <taxon>Gunneridae</taxon>
        <taxon>Pentapetalae</taxon>
        <taxon>asterids</taxon>
        <taxon>campanulids</taxon>
        <taxon>Asterales</taxon>
        <taxon>Asteraceae</taxon>
        <taxon>Asteroideae</taxon>
        <taxon>Heliantheae alliance</taxon>
        <taxon>Heliantheae</taxon>
        <taxon>Ambrosia</taxon>
    </lineage>
</organism>
<evidence type="ECO:0000313" key="1">
    <source>
        <dbReference type="EMBL" id="KAI7731197.1"/>
    </source>
</evidence>
<dbReference type="PANTHER" id="PTHR32170:SF3">
    <property type="entry name" value="PROTEASOME ACTIVATOR COMPLEX SUBUNIT 4"/>
    <property type="match status" value="1"/>
</dbReference>
<evidence type="ECO:0000313" key="2">
    <source>
        <dbReference type="Proteomes" id="UP001206925"/>
    </source>
</evidence>
<protein>
    <submittedName>
        <fullName evidence="1">Uncharacterized protein</fullName>
    </submittedName>
</protein>
<dbReference type="PANTHER" id="PTHR32170">
    <property type="entry name" value="PROTEASOME ACTIVATOR COMPLEX SUBUNIT 4"/>
    <property type="match status" value="1"/>
</dbReference>
<dbReference type="Proteomes" id="UP001206925">
    <property type="component" value="Unassembled WGS sequence"/>
</dbReference>
<dbReference type="GO" id="GO:0070628">
    <property type="term" value="F:proteasome binding"/>
    <property type="evidence" value="ECO:0007669"/>
    <property type="project" value="InterPro"/>
</dbReference>
<proteinExistence type="predicted"/>
<dbReference type="GO" id="GO:0016504">
    <property type="term" value="F:peptidase activator activity"/>
    <property type="evidence" value="ECO:0007669"/>
    <property type="project" value="InterPro"/>
</dbReference>
<feature type="non-terminal residue" evidence="1">
    <location>
        <position position="132"/>
    </location>
</feature>
<accession>A0AAD5BXD0</accession>
<dbReference type="GO" id="GO:0010499">
    <property type="term" value="P:proteasomal ubiquitin-independent protein catabolic process"/>
    <property type="evidence" value="ECO:0007669"/>
    <property type="project" value="TreeGrafter"/>
</dbReference>
<dbReference type="EMBL" id="JAMZMK010010516">
    <property type="protein sequence ID" value="KAI7731197.1"/>
    <property type="molecule type" value="Genomic_DNA"/>
</dbReference>
<comment type="caution">
    <text evidence="1">The sequence shown here is derived from an EMBL/GenBank/DDBJ whole genome shotgun (WGS) entry which is preliminary data.</text>
</comment>
<reference evidence="1" key="1">
    <citation type="submission" date="2022-06" db="EMBL/GenBank/DDBJ databases">
        <title>Uncovering the hologenomic basis of an extraordinary plant invasion.</title>
        <authorList>
            <person name="Bieker V.C."/>
            <person name="Martin M.D."/>
            <person name="Gilbert T."/>
            <person name="Hodgins K."/>
            <person name="Battlay P."/>
            <person name="Petersen B."/>
            <person name="Wilson J."/>
        </authorList>
    </citation>
    <scope>NUCLEOTIDE SEQUENCE</scope>
    <source>
        <strain evidence="1">AA19_3_7</strain>
        <tissue evidence="1">Leaf</tissue>
    </source>
</reference>
<name>A0AAD5BXD0_AMBAR</name>
<gene>
    <name evidence="1" type="ORF">M8C21_030268</name>
</gene>
<keyword evidence="2" id="KW-1185">Reference proteome</keyword>
<dbReference type="InterPro" id="IPR035309">
    <property type="entry name" value="PSME4"/>
</dbReference>
<dbReference type="GO" id="GO:0005634">
    <property type="term" value="C:nucleus"/>
    <property type="evidence" value="ECO:0007669"/>
    <property type="project" value="TreeGrafter"/>
</dbReference>
<dbReference type="GO" id="GO:0005829">
    <property type="term" value="C:cytosol"/>
    <property type="evidence" value="ECO:0007669"/>
    <property type="project" value="TreeGrafter"/>
</dbReference>
<dbReference type="AlphaFoldDB" id="A0AAD5BXD0"/>
<sequence length="132" mass="15294">AKSDVSLEDVTTLVEFGLQVFTASQDKLYAQVRWGNVLVNLLNNFRKKLTLKVDWRPFYDTLIKTHFARNTGPEGLRIRQRHFETVTSLVRSSRRFFPPGSAHEIWSEFSTTFVKTVLTVNDLVEIEFQIST</sequence>